<evidence type="ECO:0000256" key="1">
    <source>
        <dbReference type="SAM" id="MobiDB-lite"/>
    </source>
</evidence>
<feature type="region of interest" description="Disordered" evidence="1">
    <location>
        <begin position="1"/>
        <end position="77"/>
    </location>
</feature>
<feature type="compositionally biased region" description="Basic and acidic residues" evidence="1">
    <location>
        <begin position="31"/>
        <end position="45"/>
    </location>
</feature>
<evidence type="ECO:0000313" key="2">
    <source>
        <dbReference type="EMBL" id="CAH2242311.1"/>
    </source>
</evidence>
<keyword evidence="3" id="KW-1185">Reference proteome</keyword>
<name>A0A8S4RUW5_9NEOP</name>
<dbReference type="EMBL" id="CAKXAJ010025635">
    <property type="protein sequence ID" value="CAH2242311.1"/>
    <property type="molecule type" value="Genomic_DNA"/>
</dbReference>
<accession>A0A8S4RUW5</accession>
<feature type="compositionally biased region" description="Polar residues" evidence="1">
    <location>
        <begin position="54"/>
        <end position="71"/>
    </location>
</feature>
<dbReference type="Proteomes" id="UP000838756">
    <property type="component" value="Unassembled WGS sequence"/>
</dbReference>
<gene>
    <name evidence="2" type="primary">jg25225</name>
    <name evidence="2" type="ORF">PAEG_LOCUS18639</name>
</gene>
<feature type="compositionally biased region" description="Basic and acidic residues" evidence="1">
    <location>
        <begin position="1"/>
        <end position="17"/>
    </location>
</feature>
<evidence type="ECO:0000313" key="3">
    <source>
        <dbReference type="Proteomes" id="UP000838756"/>
    </source>
</evidence>
<sequence length="369" mass="42576">MEDDTTKETEKKEEKPTTSKIGMKKNNKTTGNRDKSNERDNRDGQETSSDESDNSTYTMDSNNEPIANNNEAKMVPLGDTVKIGTNRRGKKKRTTKKTIAGKVEKKKRPAPRRHVIRRAPKRRVQLPREISRSTIFTRLSSSGTIATNCHHCGHRCCRRRFEYELILRFCEKCRHKVRNYYGYKRKSGRKLRVIKAPINMLTRSEAIQTGSRSYMLSPLYITSNSAPVENIDFLSQTHGEITPEMIQESLRRLTMWRQAVPTSSILDYLSQHYPVNNDKDALLVELLNKLKVCVMIGTVCQSPEGTWSLSCKLEDRKLKKNHVTLFWKLYCDTLKPIKMEANNNQQKAITNDQATAKRNTLTIYDEDII</sequence>
<comment type="caution">
    <text evidence="2">The sequence shown here is derived from an EMBL/GenBank/DDBJ whole genome shotgun (WGS) entry which is preliminary data.</text>
</comment>
<dbReference type="OrthoDB" id="6931670at2759"/>
<organism evidence="2 3">
    <name type="scientific">Pararge aegeria aegeria</name>
    <dbReference type="NCBI Taxonomy" id="348720"/>
    <lineage>
        <taxon>Eukaryota</taxon>
        <taxon>Metazoa</taxon>
        <taxon>Ecdysozoa</taxon>
        <taxon>Arthropoda</taxon>
        <taxon>Hexapoda</taxon>
        <taxon>Insecta</taxon>
        <taxon>Pterygota</taxon>
        <taxon>Neoptera</taxon>
        <taxon>Endopterygota</taxon>
        <taxon>Lepidoptera</taxon>
        <taxon>Glossata</taxon>
        <taxon>Ditrysia</taxon>
        <taxon>Papilionoidea</taxon>
        <taxon>Nymphalidae</taxon>
        <taxon>Satyrinae</taxon>
        <taxon>Satyrini</taxon>
        <taxon>Parargina</taxon>
        <taxon>Pararge</taxon>
    </lineage>
</organism>
<protein>
    <submittedName>
        <fullName evidence="2">Jg25225 protein</fullName>
    </submittedName>
</protein>
<reference evidence="2" key="1">
    <citation type="submission" date="2022-03" db="EMBL/GenBank/DDBJ databases">
        <authorList>
            <person name="Lindestad O."/>
        </authorList>
    </citation>
    <scope>NUCLEOTIDE SEQUENCE</scope>
</reference>
<proteinExistence type="predicted"/>
<dbReference type="AlphaFoldDB" id="A0A8S4RUW5"/>